<name>A0A498KPB6_MALDO</name>
<dbReference type="InterPro" id="IPR006994">
    <property type="entry name" value="TCF25/Rqc1"/>
</dbReference>
<keyword evidence="2" id="KW-0472">Membrane</keyword>
<evidence type="ECO:0000313" key="4">
    <source>
        <dbReference type="Proteomes" id="UP000290289"/>
    </source>
</evidence>
<evidence type="ECO:0000313" key="3">
    <source>
        <dbReference type="EMBL" id="RXI07552.1"/>
    </source>
</evidence>
<keyword evidence="2" id="KW-1133">Transmembrane helix</keyword>
<dbReference type="PANTHER" id="PTHR22684">
    <property type="entry name" value="NULP1-RELATED"/>
    <property type="match status" value="1"/>
</dbReference>
<evidence type="ECO:0000256" key="2">
    <source>
        <dbReference type="SAM" id="Phobius"/>
    </source>
</evidence>
<proteinExistence type="predicted"/>
<keyword evidence="2" id="KW-0812">Transmembrane</keyword>
<dbReference type="PANTHER" id="PTHR22684:SF0">
    <property type="entry name" value="RIBOSOME QUALITY CONTROL COMPLEX SUBUNIT TCF25"/>
    <property type="match status" value="1"/>
</dbReference>
<protein>
    <submittedName>
        <fullName evidence="3">Uncharacterized protein</fullName>
    </submittedName>
</protein>
<organism evidence="3 4">
    <name type="scientific">Malus domestica</name>
    <name type="common">Apple</name>
    <name type="synonym">Pyrus malus</name>
    <dbReference type="NCBI Taxonomy" id="3750"/>
    <lineage>
        <taxon>Eukaryota</taxon>
        <taxon>Viridiplantae</taxon>
        <taxon>Streptophyta</taxon>
        <taxon>Embryophyta</taxon>
        <taxon>Tracheophyta</taxon>
        <taxon>Spermatophyta</taxon>
        <taxon>Magnoliopsida</taxon>
        <taxon>eudicotyledons</taxon>
        <taxon>Gunneridae</taxon>
        <taxon>Pentapetalae</taxon>
        <taxon>rosids</taxon>
        <taxon>fabids</taxon>
        <taxon>Rosales</taxon>
        <taxon>Rosaceae</taxon>
        <taxon>Amygdaloideae</taxon>
        <taxon>Maleae</taxon>
        <taxon>Malus</taxon>
    </lineage>
</organism>
<feature type="compositionally biased region" description="Basic residues" evidence="1">
    <location>
        <begin position="72"/>
        <end position="81"/>
    </location>
</feature>
<feature type="region of interest" description="Disordered" evidence="1">
    <location>
        <begin position="1"/>
        <end position="94"/>
    </location>
</feature>
<dbReference type="Proteomes" id="UP000290289">
    <property type="component" value="Chromosome 1"/>
</dbReference>
<dbReference type="GO" id="GO:1990112">
    <property type="term" value="C:RQC complex"/>
    <property type="evidence" value="ECO:0007669"/>
    <property type="project" value="TreeGrafter"/>
</dbReference>
<feature type="transmembrane region" description="Helical" evidence="2">
    <location>
        <begin position="161"/>
        <end position="186"/>
    </location>
</feature>
<evidence type="ECO:0000256" key="1">
    <source>
        <dbReference type="SAM" id="MobiDB-lite"/>
    </source>
</evidence>
<gene>
    <name evidence="3" type="ORF">DVH24_005325</name>
</gene>
<dbReference type="STRING" id="3750.A0A498KPB6"/>
<accession>A0A498KPB6</accession>
<keyword evidence="4" id="KW-1185">Reference proteome</keyword>
<comment type="caution">
    <text evidence="3">The sequence shown here is derived from an EMBL/GenBank/DDBJ whole genome shotgun (WGS) entry which is preliminary data.</text>
</comment>
<sequence length="187" mass="20306">MSGRMLKRRRPTQGEEESQQLNGKAKINPFDLLNGGGDDNHQEDESETVYEPIVVVPELKTKAGVASTNNQKSKKKKKKKSKEASSSSSAASNVEKPLDGILESISLDALEKAASGKGCESLAKPCAPSVLQVDPKYLIADNELRRIFGSKVVKSFRNMSGVLAVLDLSLHQSIGIAGMALFPWYFK</sequence>
<feature type="compositionally biased region" description="Basic residues" evidence="1">
    <location>
        <begin position="1"/>
        <end position="11"/>
    </location>
</feature>
<reference evidence="3 4" key="1">
    <citation type="submission" date="2018-10" db="EMBL/GenBank/DDBJ databases">
        <title>A high-quality apple genome assembly.</title>
        <authorList>
            <person name="Hu J."/>
        </authorList>
    </citation>
    <scope>NUCLEOTIDE SEQUENCE [LARGE SCALE GENOMIC DNA]</scope>
    <source>
        <strain evidence="4">cv. HFTH1</strain>
        <tissue evidence="3">Young leaf</tissue>
    </source>
</reference>
<dbReference type="EMBL" id="RDQH01000327">
    <property type="protein sequence ID" value="RXI07552.1"/>
    <property type="molecule type" value="Genomic_DNA"/>
</dbReference>
<dbReference type="AlphaFoldDB" id="A0A498KPB6"/>